<dbReference type="InterPro" id="IPR003578">
    <property type="entry name" value="Small_GTPase_Rho"/>
</dbReference>
<gene>
    <name evidence="6" type="ORF">AW171_hschr21244</name>
</gene>
<dbReference type="OrthoDB" id="8830751at2759"/>
<dbReference type="SMART" id="SM00174">
    <property type="entry name" value="RHO"/>
    <property type="match status" value="1"/>
</dbReference>
<dbReference type="NCBIfam" id="TIGR00231">
    <property type="entry name" value="small_GTP"/>
    <property type="match status" value="1"/>
</dbReference>
<dbReference type="GeneID" id="28721711"/>
<dbReference type="PANTHER" id="PTHR24072">
    <property type="entry name" value="RHO FAMILY GTPASE"/>
    <property type="match status" value="1"/>
</dbReference>
<feature type="region of interest" description="Disordered" evidence="5">
    <location>
        <begin position="233"/>
        <end position="277"/>
    </location>
</feature>
<dbReference type="CDD" id="cd00157">
    <property type="entry name" value="Rho"/>
    <property type="match status" value="1"/>
</dbReference>
<dbReference type="SMART" id="SM00173">
    <property type="entry name" value="RAS"/>
    <property type="match status" value="1"/>
</dbReference>
<evidence type="ECO:0000313" key="7">
    <source>
        <dbReference type="Proteomes" id="UP000243052"/>
    </source>
</evidence>
<evidence type="ECO:0000256" key="4">
    <source>
        <dbReference type="ARBA" id="ARBA00023134"/>
    </source>
</evidence>
<keyword evidence="3" id="KW-0547">Nucleotide-binding</keyword>
<name>A0A120K1H9_9SACH</name>
<feature type="compositionally biased region" description="Basic residues" evidence="5">
    <location>
        <begin position="264"/>
        <end position="277"/>
    </location>
</feature>
<organism evidence="6 7">
    <name type="scientific">Eremothecium sinecaudum</name>
    <dbReference type="NCBI Taxonomy" id="45286"/>
    <lineage>
        <taxon>Eukaryota</taxon>
        <taxon>Fungi</taxon>
        <taxon>Dikarya</taxon>
        <taxon>Ascomycota</taxon>
        <taxon>Saccharomycotina</taxon>
        <taxon>Saccharomycetes</taxon>
        <taxon>Saccharomycetales</taxon>
        <taxon>Saccharomycetaceae</taxon>
        <taxon>Eremothecium</taxon>
    </lineage>
</organism>
<dbReference type="InterPro" id="IPR005225">
    <property type="entry name" value="Small_GTP-bd"/>
</dbReference>
<dbReference type="EMBL" id="CP014242">
    <property type="protein sequence ID" value="AMD19414.1"/>
    <property type="molecule type" value="Genomic_DNA"/>
</dbReference>
<dbReference type="STRING" id="45286.A0A120K1H9"/>
<dbReference type="PROSITE" id="PS51420">
    <property type="entry name" value="RHO"/>
    <property type="match status" value="1"/>
</dbReference>
<dbReference type="GO" id="GO:0003924">
    <property type="term" value="F:GTPase activity"/>
    <property type="evidence" value="ECO:0007669"/>
    <property type="project" value="InterPro"/>
</dbReference>
<evidence type="ECO:0000256" key="5">
    <source>
        <dbReference type="SAM" id="MobiDB-lite"/>
    </source>
</evidence>
<sequence>MRSIKCVVVGDGAVGKTSLLISYTTNSFPEDYIPTVFDNYTTTIALEDINSPNGTHQIYKLHLWDTAGQEEYDRLRPLSYPQTDIFIICFSVNERASFHNAFDKWFPEIRHNTNTESTEWFLKSGKYPILLVGTKADLRDSAHEEDRLREINEDFVSRAEIKRLVTECGFMGYVECSAATQEGVVEVFETAVRCVIYEQDGLLRRNHQGHVAVNTTSAFAYMGDMNDDENGIKNASNRYGFEGGSDGAAKTRGRGQSSKAPQSPKKKTRKVSKCVIL</sequence>
<dbReference type="PROSITE" id="PS51421">
    <property type="entry name" value="RAS"/>
    <property type="match status" value="1"/>
</dbReference>
<dbReference type="FunFam" id="3.40.50.300:FF:001179">
    <property type="entry name" value="Rho family GTPase"/>
    <property type="match status" value="1"/>
</dbReference>
<keyword evidence="7" id="KW-1185">Reference proteome</keyword>
<reference evidence="6 7" key="1">
    <citation type="submission" date="2016-01" db="EMBL/GenBank/DDBJ databases">
        <title>Genome sequence of the yeast Holleya sinecauda.</title>
        <authorList>
            <person name="Dietrich F.S."/>
        </authorList>
    </citation>
    <scope>NUCLEOTIDE SEQUENCE [LARGE SCALE GENOMIC DNA]</scope>
    <source>
        <strain evidence="6 7">ATCC 58844</strain>
    </source>
</reference>
<evidence type="ECO:0000313" key="6">
    <source>
        <dbReference type="EMBL" id="AMD19414.1"/>
    </source>
</evidence>
<dbReference type="GO" id="GO:0005525">
    <property type="term" value="F:GTP binding"/>
    <property type="evidence" value="ECO:0007669"/>
    <property type="project" value="UniProtKB-KW"/>
</dbReference>
<evidence type="ECO:0000256" key="3">
    <source>
        <dbReference type="ARBA" id="ARBA00022741"/>
    </source>
</evidence>
<dbReference type="AlphaFoldDB" id="A0A120K1H9"/>
<dbReference type="SMART" id="SM00175">
    <property type="entry name" value="RAB"/>
    <property type="match status" value="1"/>
</dbReference>
<proteinExistence type="inferred from homology"/>
<keyword evidence="2" id="KW-0488">Methylation</keyword>
<accession>A0A120K1H9</accession>
<comment type="similarity">
    <text evidence="1">Belongs to the small GTPase superfamily. Rho family.</text>
</comment>
<evidence type="ECO:0000256" key="2">
    <source>
        <dbReference type="ARBA" id="ARBA00022481"/>
    </source>
</evidence>
<keyword evidence="4" id="KW-0342">GTP-binding</keyword>
<dbReference type="Proteomes" id="UP000243052">
    <property type="component" value="Chromosome ii"/>
</dbReference>
<dbReference type="GO" id="GO:0007264">
    <property type="term" value="P:small GTPase-mediated signal transduction"/>
    <property type="evidence" value="ECO:0007669"/>
    <property type="project" value="InterPro"/>
</dbReference>
<protein>
    <submittedName>
        <fullName evidence="6">HBR513Wp</fullName>
    </submittedName>
</protein>
<evidence type="ECO:0000256" key="1">
    <source>
        <dbReference type="ARBA" id="ARBA00010142"/>
    </source>
</evidence>
<dbReference type="PRINTS" id="PR00449">
    <property type="entry name" value="RASTRNSFRMNG"/>
</dbReference>
<dbReference type="SUPFAM" id="SSF52540">
    <property type="entry name" value="P-loop containing nucleoside triphosphate hydrolases"/>
    <property type="match status" value="1"/>
</dbReference>
<dbReference type="PROSITE" id="PS51419">
    <property type="entry name" value="RAB"/>
    <property type="match status" value="1"/>
</dbReference>
<dbReference type="InterPro" id="IPR001806">
    <property type="entry name" value="Small_GTPase"/>
</dbReference>
<dbReference type="InterPro" id="IPR027417">
    <property type="entry name" value="P-loop_NTPase"/>
</dbReference>
<dbReference type="Pfam" id="PF00071">
    <property type="entry name" value="Ras"/>
    <property type="match status" value="1"/>
</dbReference>
<dbReference type="Gene3D" id="3.40.50.300">
    <property type="entry name" value="P-loop containing nucleotide triphosphate hydrolases"/>
    <property type="match status" value="1"/>
</dbReference>
<dbReference type="RefSeq" id="XP_017986410.1">
    <property type="nucleotide sequence ID" value="XM_018130921.1"/>
</dbReference>